<feature type="non-terminal residue" evidence="8">
    <location>
        <position position="356"/>
    </location>
</feature>
<dbReference type="AlphaFoldDB" id="X1RRS3"/>
<evidence type="ECO:0000256" key="3">
    <source>
        <dbReference type="ARBA" id="ARBA00022485"/>
    </source>
</evidence>
<evidence type="ECO:0000256" key="4">
    <source>
        <dbReference type="ARBA" id="ARBA00022723"/>
    </source>
</evidence>
<dbReference type="InterPro" id="IPR001203">
    <property type="entry name" value="OxRdtase_Ald_Fedxn_C"/>
</dbReference>
<dbReference type="GO" id="GO:0046872">
    <property type="term" value="F:metal ion binding"/>
    <property type="evidence" value="ECO:0007669"/>
    <property type="project" value="UniProtKB-KW"/>
</dbReference>
<feature type="non-terminal residue" evidence="8">
    <location>
        <position position="1"/>
    </location>
</feature>
<dbReference type="Gene3D" id="3.60.9.10">
    <property type="entry name" value="Aldehyde ferredoxin oxidoreductase, N-terminal domain"/>
    <property type="match status" value="1"/>
</dbReference>
<sequence>RKYMGGSALAMHYLLKEMPPGVDPLSPENVLVLALSVLTGAAISGQSRMTAAAKSPLTGAIGDSQGGGFFPAGLKFAGFDAIVIKGKAEKPVYLWITDGRYELRDASHLWGAITGEAEATIKEELSDDKIEVLQIGPAGEKGVRFAGILSMSKRANGRTGMGAVMGSKNLKAVAVRGKNRPSVADKAGLSKLAKWGAANLKDSDIAGLAKYGTNETTGSNQASGTLPSYNYNSGVFDGWEPIDGTTMYDTVLRGAAEGKQDSLGRDTCYACTVRCKRVVEITEGPYKVDPHYGGPEYETTSTFGNYCNIDDLPAICKANEICNKYGMDTISCGATISWAFEAFNQGKLTLEDTDGL</sequence>
<dbReference type="SUPFAM" id="SSF56228">
    <property type="entry name" value="Aldehyde ferredoxin oxidoreductase, N-terminal domain"/>
    <property type="match status" value="1"/>
</dbReference>
<feature type="domain" description="Aldehyde ferredoxin oxidoreductase N-terminal" evidence="7">
    <location>
        <begin position="1"/>
        <end position="179"/>
    </location>
</feature>
<dbReference type="GO" id="GO:0051539">
    <property type="term" value="F:4 iron, 4 sulfur cluster binding"/>
    <property type="evidence" value="ECO:0007669"/>
    <property type="project" value="UniProtKB-KW"/>
</dbReference>
<dbReference type="Pfam" id="PF02730">
    <property type="entry name" value="AFOR_N"/>
    <property type="match status" value="1"/>
</dbReference>
<dbReference type="GO" id="GO:0016625">
    <property type="term" value="F:oxidoreductase activity, acting on the aldehyde or oxo group of donors, iron-sulfur protein as acceptor"/>
    <property type="evidence" value="ECO:0007669"/>
    <property type="project" value="InterPro"/>
</dbReference>
<proteinExistence type="inferred from homology"/>
<evidence type="ECO:0000313" key="8">
    <source>
        <dbReference type="EMBL" id="GAI83358.1"/>
    </source>
</evidence>
<dbReference type="InterPro" id="IPR051919">
    <property type="entry name" value="W-dependent_AOR"/>
</dbReference>
<dbReference type="PANTHER" id="PTHR30038:SF0">
    <property type="entry name" value="TUNGSTEN-CONTAINING ALDEHYDE FERREDOXIN OXIDOREDUCTASE"/>
    <property type="match status" value="1"/>
</dbReference>
<evidence type="ECO:0000256" key="6">
    <source>
        <dbReference type="ARBA" id="ARBA00023014"/>
    </source>
</evidence>
<keyword evidence="6" id="KW-0411">Iron-sulfur</keyword>
<dbReference type="EMBL" id="BARW01008340">
    <property type="protein sequence ID" value="GAI83358.1"/>
    <property type="molecule type" value="Genomic_DNA"/>
</dbReference>
<comment type="caution">
    <text evidence="8">The sequence shown here is derived from an EMBL/GenBank/DDBJ whole genome shotgun (WGS) entry which is preliminary data.</text>
</comment>
<dbReference type="InterPro" id="IPR036503">
    <property type="entry name" value="Ald_Fedxn_OxRdtase_N_sf"/>
</dbReference>
<name>X1RRS3_9ZZZZ</name>
<evidence type="ECO:0000256" key="2">
    <source>
        <dbReference type="ARBA" id="ARBA00011032"/>
    </source>
</evidence>
<dbReference type="InterPro" id="IPR036021">
    <property type="entry name" value="Tungsten_al_ferr_oxy-like_C"/>
</dbReference>
<gene>
    <name evidence="8" type="ORF">S12H4_17125</name>
</gene>
<comment type="similarity">
    <text evidence="2">Belongs to the AOR/FOR family.</text>
</comment>
<reference evidence="8" key="1">
    <citation type="journal article" date="2014" name="Front. Microbiol.">
        <title>High frequency of phylogenetically diverse reductive dehalogenase-homologous genes in deep subseafloor sedimentary metagenomes.</title>
        <authorList>
            <person name="Kawai M."/>
            <person name="Futagami T."/>
            <person name="Toyoda A."/>
            <person name="Takaki Y."/>
            <person name="Nishi S."/>
            <person name="Hori S."/>
            <person name="Arai W."/>
            <person name="Tsubouchi T."/>
            <person name="Morono Y."/>
            <person name="Uchiyama I."/>
            <person name="Ito T."/>
            <person name="Fujiyama A."/>
            <person name="Inagaki F."/>
            <person name="Takami H."/>
        </authorList>
    </citation>
    <scope>NUCLEOTIDE SEQUENCE</scope>
    <source>
        <strain evidence="8">Expedition CK06-06</strain>
    </source>
</reference>
<keyword evidence="3" id="KW-0004">4Fe-4S</keyword>
<dbReference type="Pfam" id="PF01314">
    <property type="entry name" value="AFOR_C"/>
    <property type="match status" value="1"/>
</dbReference>
<dbReference type="SMART" id="SM00790">
    <property type="entry name" value="AFOR_N"/>
    <property type="match status" value="1"/>
</dbReference>
<dbReference type="InterPro" id="IPR013984">
    <property type="entry name" value="Ald_Fedxn_OxRdtase_dom2"/>
</dbReference>
<evidence type="ECO:0000256" key="1">
    <source>
        <dbReference type="ARBA" id="ARBA00001966"/>
    </source>
</evidence>
<dbReference type="PANTHER" id="PTHR30038">
    <property type="entry name" value="ALDEHYDE FERREDOXIN OXIDOREDUCTASE"/>
    <property type="match status" value="1"/>
</dbReference>
<keyword evidence="5" id="KW-0408">Iron</keyword>
<dbReference type="GO" id="GO:0009055">
    <property type="term" value="F:electron transfer activity"/>
    <property type="evidence" value="ECO:0007669"/>
    <property type="project" value="InterPro"/>
</dbReference>
<comment type="cofactor">
    <cofactor evidence="1">
        <name>[4Fe-4S] cluster</name>
        <dbReference type="ChEBI" id="CHEBI:49883"/>
    </cofactor>
</comment>
<evidence type="ECO:0000256" key="5">
    <source>
        <dbReference type="ARBA" id="ARBA00023004"/>
    </source>
</evidence>
<dbReference type="Gene3D" id="1.10.569.10">
    <property type="entry name" value="Aldehyde Ferredoxin Oxidoreductase Protein, subunit A, domain 2"/>
    <property type="match status" value="1"/>
</dbReference>
<accession>X1RRS3</accession>
<keyword evidence="4" id="KW-0479">Metal-binding</keyword>
<protein>
    <recommendedName>
        <fullName evidence="7">Aldehyde ferredoxin oxidoreductase N-terminal domain-containing protein</fullName>
    </recommendedName>
</protein>
<dbReference type="SUPFAM" id="SSF48310">
    <property type="entry name" value="Aldehyde ferredoxin oxidoreductase, C-terminal domains"/>
    <property type="match status" value="1"/>
</dbReference>
<evidence type="ECO:0000259" key="7">
    <source>
        <dbReference type="SMART" id="SM00790"/>
    </source>
</evidence>
<dbReference type="InterPro" id="IPR013983">
    <property type="entry name" value="Ald_Fedxn_OxRdtase_N"/>
</dbReference>
<organism evidence="8">
    <name type="scientific">marine sediment metagenome</name>
    <dbReference type="NCBI Taxonomy" id="412755"/>
    <lineage>
        <taxon>unclassified sequences</taxon>
        <taxon>metagenomes</taxon>
        <taxon>ecological metagenomes</taxon>
    </lineage>
</organism>